<evidence type="ECO:0000256" key="1">
    <source>
        <dbReference type="SAM" id="MobiDB-lite"/>
    </source>
</evidence>
<dbReference type="Gene3D" id="3.60.40.10">
    <property type="entry name" value="PPM-type phosphatase domain"/>
    <property type="match status" value="1"/>
</dbReference>
<feature type="region of interest" description="Disordered" evidence="1">
    <location>
        <begin position="703"/>
        <end position="781"/>
    </location>
</feature>
<dbReference type="InterPro" id="IPR036457">
    <property type="entry name" value="PPM-type-like_dom_sf"/>
</dbReference>
<proteinExistence type="predicted"/>
<accession>A0A0N5AZ12</accession>
<dbReference type="PANTHER" id="PTHR21586">
    <property type="entry name" value="TIPA"/>
    <property type="match status" value="1"/>
</dbReference>
<keyword evidence="3" id="KW-1185">Reference proteome</keyword>
<feature type="compositionally biased region" description="Basic and acidic residues" evidence="1">
    <location>
        <begin position="712"/>
        <end position="726"/>
    </location>
</feature>
<protein>
    <submittedName>
        <fullName evidence="4">PPM-type phosphatase domain-containing protein</fullName>
    </submittedName>
</protein>
<evidence type="ECO:0000313" key="4">
    <source>
        <dbReference type="WBParaSite" id="SMUV_0001022701-mRNA-1"/>
    </source>
</evidence>
<dbReference type="Proteomes" id="UP000046393">
    <property type="component" value="Unplaced"/>
</dbReference>
<name>A0A0N5AZ12_9BILA</name>
<dbReference type="InterPro" id="IPR053287">
    <property type="entry name" value="PP2C-like_domain"/>
</dbReference>
<evidence type="ECO:0000313" key="3">
    <source>
        <dbReference type="Proteomes" id="UP000046393"/>
    </source>
</evidence>
<sequence>MPSTSIRKRVYGILRTTFSGAASPDETSVEVSKKDYCTSCNDRPSSSTNNSFISECILNGRNGRKNEAETYSGKTGLDLPVLMLEPWSTRVRASYTGPDGGLTEVNGIRRQPFVTMANLDDELSLSFDGDSLDGYGSASDSYHDESGRLQHSTSGLLGSCTSLMNTLNTETERFYNESESINWNNFDEERCFGISKSLYEKNPMTGINAGNPIADVFGIIARDNNVIMALADGVNWGEGSRLAARCAIRGTMDHLNNRLFTEQCKTTTEVFHILLGAFSSAHALIMQEGGFLTTLCVAVAIQLRRSDTWALCVCNVGDSLCFIYNPSTGVREVTVASHDIFRMRDMRDAGGALGPVDGTNPQLHNLTCSMTFVEPDDVIFITSDGVSDNFDPVVGKFCVIKSEERENKENDGSIKPDPTSSVFDNIDQESELMKVRMCNACLPCVNAEQRHELMLLRMSDIVSNGILPPSVRNKDSPTRRLPLGGVGVSSSQLCRNLIQFAEQLSMAKRRTLEDPELYRREDGLSRRDQRNHRKMVRHKLRDMPGKLDHATVVAFKVGLWPDNSEGEVNDLDLLTPRVEDGKSHEFCTRIQEDGFEEIPTVSCDLNFSLPNDVLVNVEKTIVNKRAEHGAVSLPVNMIDPSLDLTVIGAEESNHTKSPYEEAPIIMREPDQQRKRRKHRRGSPGRHTLSVDITWLKNFVLTKNSSNSANTDPKLRHSMVQEKDERPSLSLRQRLRNIMGSARSIRQPVSKASAGPGFENAELRANFPSSANASPKKRPQIY</sequence>
<organism evidence="3 4">
    <name type="scientific">Syphacia muris</name>
    <dbReference type="NCBI Taxonomy" id="451379"/>
    <lineage>
        <taxon>Eukaryota</taxon>
        <taxon>Metazoa</taxon>
        <taxon>Ecdysozoa</taxon>
        <taxon>Nematoda</taxon>
        <taxon>Chromadorea</taxon>
        <taxon>Rhabditida</taxon>
        <taxon>Spirurina</taxon>
        <taxon>Oxyuridomorpha</taxon>
        <taxon>Oxyuroidea</taxon>
        <taxon>Oxyuridae</taxon>
        <taxon>Syphacia</taxon>
    </lineage>
</organism>
<reference evidence="4" key="1">
    <citation type="submission" date="2017-02" db="UniProtKB">
        <authorList>
            <consortium name="WormBaseParasite"/>
        </authorList>
    </citation>
    <scope>IDENTIFICATION</scope>
</reference>
<evidence type="ECO:0000259" key="2">
    <source>
        <dbReference type="SMART" id="SM00332"/>
    </source>
</evidence>
<feature type="region of interest" description="Disordered" evidence="1">
    <location>
        <begin position="660"/>
        <end position="686"/>
    </location>
</feature>
<dbReference type="PANTHER" id="PTHR21586:SF0">
    <property type="entry name" value="PP2C-LIKE DOMAIN-CONTAINING PROTEIN CG9801"/>
    <property type="match status" value="1"/>
</dbReference>
<feature type="domain" description="PPM-type phosphatase" evidence="2">
    <location>
        <begin position="194"/>
        <end position="424"/>
    </location>
</feature>
<dbReference type="SMART" id="SM00332">
    <property type="entry name" value="PP2Cc"/>
    <property type="match status" value="1"/>
</dbReference>
<dbReference type="AlphaFoldDB" id="A0A0N5AZ12"/>
<dbReference type="STRING" id="451379.A0A0N5AZ12"/>
<feature type="compositionally biased region" description="Basic residues" evidence="1">
    <location>
        <begin position="673"/>
        <end position="683"/>
    </location>
</feature>
<dbReference type="WBParaSite" id="SMUV_0001022701-mRNA-1">
    <property type="protein sequence ID" value="SMUV_0001022701-mRNA-1"/>
    <property type="gene ID" value="SMUV_0001022701"/>
</dbReference>
<dbReference type="Pfam" id="PF13672">
    <property type="entry name" value="PP2C_2"/>
    <property type="match status" value="1"/>
</dbReference>
<dbReference type="InterPro" id="IPR001932">
    <property type="entry name" value="PPM-type_phosphatase-like_dom"/>
</dbReference>
<dbReference type="SUPFAM" id="SSF81606">
    <property type="entry name" value="PP2C-like"/>
    <property type="match status" value="1"/>
</dbReference>